<gene>
    <name evidence="1" type="ORF">IV203_020032</name>
</gene>
<name>A0A9K3M085_9STRA</name>
<organism evidence="1 2">
    <name type="scientific">Nitzschia inconspicua</name>
    <dbReference type="NCBI Taxonomy" id="303405"/>
    <lineage>
        <taxon>Eukaryota</taxon>
        <taxon>Sar</taxon>
        <taxon>Stramenopiles</taxon>
        <taxon>Ochrophyta</taxon>
        <taxon>Bacillariophyta</taxon>
        <taxon>Bacillariophyceae</taxon>
        <taxon>Bacillariophycidae</taxon>
        <taxon>Bacillariales</taxon>
        <taxon>Bacillariaceae</taxon>
        <taxon>Nitzschia</taxon>
    </lineage>
</organism>
<protein>
    <submittedName>
        <fullName evidence="1">Uncharacterized protein</fullName>
    </submittedName>
</protein>
<evidence type="ECO:0000313" key="1">
    <source>
        <dbReference type="EMBL" id="KAG7371462.1"/>
    </source>
</evidence>
<sequence>MSGITAPDLPLPTDEVEVTVITGKSTSRPSAAKVWQETEDKLRFQSKDDLLTKDITYLSFNAPTAIKQSFQTRISIKTNTSKELHTVQAPQSDADFQPSFVSLIVAAQSWIIFRISTDMTLATIRKEQSVHDALQRSHGNLVYYSWTEDVDDFVPLGFFVWPLPKYLTSTQFGKELIPLVSAKTKIDAKRIPKHHYVMETIVTDRPGTDLRYKCQAFVIQLALRGVRTARKPLRYICKGCPPSGGM</sequence>
<keyword evidence="2" id="KW-1185">Reference proteome</keyword>
<comment type="caution">
    <text evidence="1">The sequence shown here is derived from an EMBL/GenBank/DDBJ whole genome shotgun (WGS) entry which is preliminary data.</text>
</comment>
<evidence type="ECO:0000313" key="2">
    <source>
        <dbReference type="Proteomes" id="UP000693970"/>
    </source>
</evidence>
<dbReference type="AlphaFoldDB" id="A0A9K3M085"/>
<proteinExistence type="predicted"/>
<accession>A0A9K3M085</accession>
<reference evidence="1" key="2">
    <citation type="submission" date="2021-04" db="EMBL/GenBank/DDBJ databases">
        <authorList>
            <person name="Podell S."/>
        </authorList>
    </citation>
    <scope>NUCLEOTIDE SEQUENCE</scope>
    <source>
        <strain evidence="1">Hildebrandi</strain>
    </source>
</reference>
<reference evidence="1" key="1">
    <citation type="journal article" date="2021" name="Sci. Rep.">
        <title>Diploid genomic architecture of Nitzschia inconspicua, an elite biomass production diatom.</title>
        <authorList>
            <person name="Oliver A."/>
            <person name="Podell S."/>
            <person name="Pinowska A."/>
            <person name="Traller J.C."/>
            <person name="Smith S.R."/>
            <person name="McClure R."/>
            <person name="Beliaev A."/>
            <person name="Bohutskyi P."/>
            <person name="Hill E.A."/>
            <person name="Rabines A."/>
            <person name="Zheng H."/>
            <person name="Allen L.Z."/>
            <person name="Kuo A."/>
            <person name="Grigoriev I.V."/>
            <person name="Allen A.E."/>
            <person name="Hazlebeck D."/>
            <person name="Allen E.E."/>
        </authorList>
    </citation>
    <scope>NUCLEOTIDE SEQUENCE</scope>
    <source>
        <strain evidence="1">Hildebrandi</strain>
    </source>
</reference>
<dbReference type="Proteomes" id="UP000693970">
    <property type="component" value="Unassembled WGS sequence"/>
</dbReference>
<dbReference type="EMBL" id="JAGRRH010000004">
    <property type="protein sequence ID" value="KAG7371462.1"/>
    <property type="molecule type" value="Genomic_DNA"/>
</dbReference>